<dbReference type="eggNOG" id="ENOG502ZIAR">
    <property type="taxonomic scope" value="Bacteria"/>
</dbReference>
<keyword evidence="2" id="KW-1185">Reference proteome</keyword>
<organism evidence="1 2">
    <name type="scientific">Sebaldella termitidis (strain ATCC 33386 / NCTC 11300)</name>
    <dbReference type="NCBI Taxonomy" id="526218"/>
    <lineage>
        <taxon>Bacteria</taxon>
        <taxon>Fusobacteriati</taxon>
        <taxon>Fusobacteriota</taxon>
        <taxon>Fusobacteriia</taxon>
        <taxon>Fusobacteriales</taxon>
        <taxon>Leptotrichiaceae</taxon>
        <taxon>Sebaldella</taxon>
    </lineage>
</organism>
<keyword evidence="1" id="KW-0418">Kinase</keyword>
<reference evidence="2" key="1">
    <citation type="submission" date="2009-09" db="EMBL/GenBank/DDBJ databases">
        <title>The complete chromosome of Sebaldella termitidis ATCC 33386.</title>
        <authorList>
            <consortium name="US DOE Joint Genome Institute (JGI-PGF)"/>
            <person name="Lucas S."/>
            <person name="Copeland A."/>
            <person name="Lapidus A."/>
            <person name="Glavina del Rio T."/>
            <person name="Dalin E."/>
            <person name="Tice H."/>
            <person name="Bruce D."/>
            <person name="Goodwin L."/>
            <person name="Pitluck S."/>
            <person name="Kyrpides N."/>
            <person name="Mavromatis K."/>
            <person name="Ivanova N."/>
            <person name="Mikhailova N."/>
            <person name="Sims D."/>
            <person name="Meincke L."/>
            <person name="Brettin T."/>
            <person name="Detter J.C."/>
            <person name="Han C."/>
            <person name="Larimer F."/>
            <person name="Land M."/>
            <person name="Hauser L."/>
            <person name="Markowitz V."/>
            <person name="Cheng J.F."/>
            <person name="Hugenholtz P."/>
            <person name="Woyke T."/>
            <person name="Wu D."/>
            <person name="Eisen J.A."/>
        </authorList>
    </citation>
    <scope>NUCLEOTIDE SEQUENCE [LARGE SCALE GENOMIC DNA]</scope>
    <source>
        <strain evidence="2">ATCC 33386 / NCTC 11300</strain>
    </source>
</reference>
<protein>
    <submittedName>
        <fullName evidence="1">Serine/threonine protein kinase</fullName>
    </submittedName>
</protein>
<dbReference type="EMBL" id="CP001739">
    <property type="protein sequence ID" value="ACZ09448.1"/>
    <property type="molecule type" value="Genomic_DNA"/>
</dbReference>
<dbReference type="KEGG" id="str:Sterm_2600"/>
<keyword evidence="1" id="KW-0808">Transferase</keyword>
<evidence type="ECO:0000313" key="1">
    <source>
        <dbReference type="EMBL" id="ACZ09448.1"/>
    </source>
</evidence>
<keyword evidence="1" id="KW-0723">Serine/threonine-protein kinase</keyword>
<evidence type="ECO:0000313" key="2">
    <source>
        <dbReference type="Proteomes" id="UP000000845"/>
    </source>
</evidence>
<dbReference type="AlphaFoldDB" id="D1AM74"/>
<dbReference type="HOGENOM" id="CLU_2411509_0_0_0"/>
<sequence>MKVYLWGSVKGPDNKGYNILLVKDEEEYYGKWIKLENTNNFCRPEKMRLEPFAFELEELKEEINYIKATHIYKTNIKEFNSKHLIEFIGKYF</sequence>
<proteinExistence type="predicted"/>
<dbReference type="RefSeq" id="WP_012862042.1">
    <property type="nucleotide sequence ID" value="NC_013517.1"/>
</dbReference>
<dbReference type="Proteomes" id="UP000000845">
    <property type="component" value="Chromosome"/>
</dbReference>
<reference evidence="1 2" key="2">
    <citation type="journal article" date="2010" name="Stand. Genomic Sci.">
        <title>Complete genome sequence of Sebaldella termitidis type strain (NCTC 11300).</title>
        <authorList>
            <person name="Harmon-Smith M."/>
            <person name="Celia L."/>
            <person name="Chertkov O."/>
            <person name="Lapidus A."/>
            <person name="Copeland A."/>
            <person name="Glavina Del Rio T."/>
            <person name="Nolan M."/>
            <person name="Lucas S."/>
            <person name="Tice H."/>
            <person name="Cheng J.F."/>
            <person name="Han C."/>
            <person name="Detter J.C."/>
            <person name="Bruce D."/>
            <person name="Goodwin L."/>
            <person name="Pitluck S."/>
            <person name="Pati A."/>
            <person name="Liolios K."/>
            <person name="Ivanova N."/>
            <person name="Mavromatis K."/>
            <person name="Mikhailova N."/>
            <person name="Chen A."/>
            <person name="Palaniappan K."/>
            <person name="Land M."/>
            <person name="Hauser L."/>
            <person name="Chang Y.J."/>
            <person name="Jeffries C.D."/>
            <person name="Brettin T."/>
            <person name="Goker M."/>
            <person name="Beck B."/>
            <person name="Bristow J."/>
            <person name="Eisen J.A."/>
            <person name="Markowitz V."/>
            <person name="Hugenholtz P."/>
            <person name="Kyrpides N.C."/>
            <person name="Klenk H.P."/>
            <person name="Chen F."/>
        </authorList>
    </citation>
    <scope>NUCLEOTIDE SEQUENCE [LARGE SCALE GENOMIC DNA]</scope>
    <source>
        <strain evidence="2">ATCC 33386 / NCTC 11300</strain>
    </source>
</reference>
<name>D1AM74_SEBTE</name>
<gene>
    <name evidence="1" type="ordered locus">Sterm_2600</name>
</gene>
<accession>D1AM74</accession>
<dbReference type="GO" id="GO:0004674">
    <property type="term" value="F:protein serine/threonine kinase activity"/>
    <property type="evidence" value="ECO:0007669"/>
    <property type="project" value="UniProtKB-KW"/>
</dbReference>
<dbReference type="STRING" id="526218.Sterm_2600"/>